<dbReference type="Proteomes" id="UP000646365">
    <property type="component" value="Unassembled WGS sequence"/>
</dbReference>
<name>A0A8J2YQH0_9PROT</name>
<gene>
    <name evidence="1" type="ORF">GCM10011611_10300</name>
</gene>
<sequence length="45" mass="4646">MGMEAAAATENAEAKPIWQAPVIEVFDVTEAEAGPTPITEPTSSS</sequence>
<protein>
    <submittedName>
        <fullName evidence="1">Uncharacterized protein</fullName>
    </submittedName>
</protein>
<accession>A0A8J2YQH0</accession>
<reference evidence="1" key="2">
    <citation type="submission" date="2020-09" db="EMBL/GenBank/DDBJ databases">
        <authorList>
            <person name="Sun Q."/>
            <person name="Zhou Y."/>
        </authorList>
    </citation>
    <scope>NUCLEOTIDE SEQUENCE</scope>
    <source>
        <strain evidence="1">CGMCC 1.15725</strain>
    </source>
</reference>
<comment type="caution">
    <text evidence="1">The sequence shown here is derived from an EMBL/GenBank/DDBJ whole genome shotgun (WGS) entry which is preliminary data.</text>
</comment>
<dbReference type="AlphaFoldDB" id="A0A8J2YQH0"/>
<dbReference type="RefSeq" id="WP_189043175.1">
    <property type="nucleotide sequence ID" value="NZ_BMJQ01000002.1"/>
</dbReference>
<keyword evidence="2" id="KW-1185">Reference proteome</keyword>
<dbReference type="EMBL" id="BMJQ01000002">
    <property type="protein sequence ID" value="GGF06744.1"/>
    <property type="molecule type" value="Genomic_DNA"/>
</dbReference>
<organism evidence="1 2">
    <name type="scientific">Aliidongia dinghuensis</name>
    <dbReference type="NCBI Taxonomy" id="1867774"/>
    <lineage>
        <taxon>Bacteria</taxon>
        <taxon>Pseudomonadati</taxon>
        <taxon>Pseudomonadota</taxon>
        <taxon>Alphaproteobacteria</taxon>
        <taxon>Rhodospirillales</taxon>
        <taxon>Dongiaceae</taxon>
        <taxon>Aliidongia</taxon>
    </lineage>
</organism>
<proteinExistence type="predicted"/>
<reference evidence="1" key="1">
    <citation type="journal article" date="2014" name="Int. J. Syst. Evol. Microbiol.">
        <title>Complete genome sequence of Corynebacterium casei LMG S-19264T (=DSM 44701T), isolated from a smear-ripened cheese.</title>
        <authorList>
            <consortium name="US DOE Joint Genome Institute (JGI-PGF)"/>
            <person name="Walter F."/>
            <person name="Albersmeier A."/>
            <person name="Kalinowski J."/>
            <person name="Ruckert C."/>
        </authorList>
    </citation>
    <scope>NUCLEOTIDE SEQUENCE</scope>
    <source>
        <strain evidence="1">CGMCC 1.15725</strain>
    </source>
</reference>
<evidence type="ECO:0000313" key="1">
    <source>
        <dbReference type="EMBL" id="GGF06744.1"/>
    </source>
</evidence>
<evidence type="ECO:0000313" key="2">
    <source>
        <dbReference type="Proteomes" id="UP000646365"/>
    </source>
</evidence>